<protein>
    <submittedName>
        <fullName evidence="2">Uncharacterized protein</fullName>
    </submittedName>
</protein>
<feature type="transmembrane region" description="Helical" evidence="1">
    <location>
        <begin position="49"/>
        <end position="70"/>
    </location>
</feature>
<reference evidence="2 3" key="1">
    <citation type="submission" date="2020-07" db="EMBL/GenBank/DDBJ databases">
        <title>Transfer of Campylobacter canadensis to the novel genus Avispirillum gen. nov., that also includes two novel species recovered from migratory waterfowl: Avispirillum anseris sp. nov. and Avispirillum brantae sp. nov.</title>
        <authorList>
            <person name="Miller W.G."/>
            <person name="Chapman M.H."/>
            <person name="Yee E."/>
            <person name="Inglis G.D."/>
        </authorList>
    </citation>
    <scope>NUCLEOTIDE SEQUENCE [LARGE SCALE GENOMIC DNA]</scope>
    <source>
        <strain evidence="2 3">L283</strain>
    </source>
</reference>
<name>A0ABS7WRW6_9BACT</name>
<sequence length="95" mass="11263">MFEQYSVQNAQMHRAKFILFKFLSSILFICCIAYLLINIEEILKLVKTFNLTLLSVKLLALPVFLLLLSFKYSLSANHEYNRWLEIVDAFEKNRQ</sequence>
<keyword evidence="3" id="KW-1185">Reference proteome</keyword>
<keyword evidence="1" id="KW-0812">Transmembrane</keyword>
<evidence type="ECO:0000256" key="1">
    <source>
        <dbReference type="SAM" id="Phobius"/>
    </source>
</evidence>
<accession>A0ABS7WRW6</accession>
<evidence type="ECO:0000313" key="2">
    <source>
        <dbReference type="EMBL" id="MBZ7987498.1"/>
    </source>
</evidence>
<organism evidence="2 3">
    <name type="scientific">Campylobacter canadensis</name>
    <dbReference type="NCBI Taxonomy" id="449520"/>
    <lineage>
        <taxon>Bacteria</taxon>
        <taxon>Pseudomonadati</taxon>
        <taxon>Campylobacterota</taxon>
        <taxon>Epsilonproteobacteria</taxon>
        <taxon>Campylobacterales</taxon>
        <taxon>Campylobacteraceae</taxon>
        <taxon>Campylobacter</taxon>
    </lineage>
</organism>
<evidence type="ECO:0000313" key="3">
    <source>
        <dbReference type="Proteomes" id="UP000786183"/>
    </source>
</evidence>
<dbReference type="EMBL" id="JACGBB010000009">
    <property type="protein sequence ID" value="MBZ7987498.1"/>
    <property type="molecule type" value="Genomic_DNA"/>
</dbReference>
<comment type="caution">
    <text evidence="2">The sequence shown here is derived from an EMBL/GenBank/DDBJ whole genome shotgun (WGS) entry which is preliminary data.</text>
</comment>
<keyword evidence="1" id="KW-0472">Membrane</keyword>
<keyword evidence="1" id="KW-1133">Transmembrane helix</keyword>
<proteinExistence type="predicted"/>
<dbReference type="RefSeq" id="WP_224325357.1">
    <property type="nucleotide sequence ID" value="NZ_JACGBB010000009.1"/>
</dbReference>
<dbReference type="Proteomes" id="UP000786183">
    <property type="component" value="Unassembled WGS sequence"/>
</dbReference>
<feature type="transmembrane region" description="Helical" evidence="1">
    <location>
        <begin position="18"/>
        <end position="37"/>
    </location>
</feature>
<gene>
    <name evidence="2" type="ORF">AVCANL283_05205</name>
</gene>